<name>A0ABX0MLJ1_9BURK</name>
<accession>A0ABX0MLJ1</accession>
<gene>
    <name evidence="6" type="ORF">F1735_15325</name>
</gene>
<evidence type="ECO:0000259" key="5">
    <source>
        <dbReference type="PROSITE" id="PS01124"/>
    </source>
</evidence>
<dbReference type="PANTHER" id="PTHR11019">
    <property type="entry name" value="HTH-TYPE TRANSCRIPTIONAL REGULATOR NIMR"/>
    <property type="match status" value="1"/>
</dbReference>
<dbReference type="InterPro" id="IPR020449">
    <property type="entry name" value="Tscrpt_reg_AraC-type_HTH"/>
</dbReference>
<keyword evidence="4" id="KW-0804">Transcription</keyword>
<evidence type="ECO:0000313" key="6">
    <source>
        <dbReference type="EMBL" id="NHZ63662.1"/>
    </source>
</evidence>
<dbReference type="PROSITE" id="PS01124">
    <property type="entry name" value="HTH_ARAC_FAMILY_2"/>
    <property type="match status" value="1"/>
</dbReference>
<evidence type="ECO:0000256" key="3">
    <source>
        <dbReference type="ARBA" id="ARBA00023159"/>
    </source>
</evidence>
<protein>
    <submittedName>
        <fullName evidence="6">Helix-turn-helix domain-containing protein</fullName>
    </submittedName>
</protein>
<dbReference type="CDD" id="cd06124">
    <property type="entry name" value="cupin_NimR-like_N"/>
    <property type="match status" value="1"/>
</dbReference>
<keyword evidence="3" id="KW-0010">Activator</keyword>
<dbReference type="InterPro" id="IPR011051">
    <property type="entry name" value="RmlC_Cupin_sf"/>
</dbReference>
<keyword evidence="1" id="KW-0805">Transcription regulation</keyword>
<dbReference type="PANTHER" id="PTHR11019:SF159">
    <property type="entry name" value="TRANSCRIPTIONAL REGULATOR-RELATED"/>
    <property type="match status" value="1"/>
</dbReference>
<dbReference type="Gene3D" id="2.60.120.10">
    <property type="entry name" value="Jelly Rolls"/>
    <property type="match status" value="1"/>
</dbReference>
<keyword evidence="2" id="KW-0238">DNA-binding</keyword>
<sequence length="269" mass="29011">MHPEPTVSLTILTHTRWQAPDLAPTPARPVRALARDLDITQSLDPHRHAWGQVTFALSGVLRVTTPGASWILPPLRAIWVAPEVIHSVHVLEDARLRPLGILAARAPFEGDECRVLAVSALLRELIVALGETGAGPRETLLAELILDELPGAATRPMRVPLPQDKRLGALCAALIDDPASQLTLSQWAARVGASERTLTRLFESELGMRFGHWRQQVRLAHAAPLIARGMPLSQVAGELGYASQSAFSAMFKKTFGSSPSAFFAGDSAA</sequence>
<comment type="caution">
    <text evidence="6">The sequence shown here is derived from an EMBL/GenBank/DDBJ whole genome shotgun (WGS) entry which is preliminary data.</text>
</comment>
<dbReference type="InterPro" id="IPR009057">
    <property type="entry name" value="Homeodomain-like_sf"/>
</dbReference>
<dbReference type="EMBL" id="WHJF01000036">
    <property type="protein sequence ID" value="NHZ63662.1"/>
    <property type="molecule type" value="Genomic_DNA"/>
</dbReference>
<dbReference type="InterPro" id="IPR014710">
    <property type="entry name" value="RmlC-like_jellyroll"/>
</dbReference>
<evidence type="ECO:0000313" key="7">
    <source>
        <dbReference type="Proteomes" id="UP000610594"/>
    </source>
</evidence>
<dbReference type="Pfam" id="PF12833">
    <property type="entry name" value="HTH_18"/>
    <property type="match status" value="1"/>
</dbReference>
<keyword evidence="7" id="KW-1185">Reference proteome</keyword>
<dbReference type="Gene3D" id="1.10.10.60">
    <property type="entry name" value="Homeodomain-like"/>
    <property type="match status" value="1"/>
</dbReference>
<dbReference type="InterPro" id="IPR018060">
    <property type="entry name" value="HTH_AraC"/>
</dbReference>
<dbReference type="SUPFAM" id="SSF51182">
    <property type="entry name" value="RmlC-like cupins"/>
    <property type="match status" value="1"/>
</dbReference>
<dbReference type="PRINTS" id="PR00032">
    <property type="entry name" value="HTHARAC"/>
</dbReference>
<evidence type="ECO:0000256" key="1">
    <source>
        <dbReference type="ARBA" id="ARBA00023015"/>
    </source>
</evidence>
<evidence type="ECO:0000256" key="2">
    <source>
        <dbReference type="ARBA" id="ARBA00023125"/>
    </source>
</evidence>
<evidence type="ECO:0000256" key="4">
    <source>
        <dbReference type="ARBA" id="ARBA00023163"/>
    </source>
</evidence>
<dbReference type="SMART" id="SM00342">
    <property type="entry name" value="HTH_ARAC"/>
    <property type="match status" value="1"/>
</dbReference>
<dbReference type="Pfam" id="PF02311">
    <property type="entry name" value="AraC_binding"/>
    <property type="match status" value="1"/>
</dbReference>
<dbReference type="InterPro" id="IPR003313">
    <property type="entry name" value="AraC-bd"/>
</dbReference>
<feature type="domain" description="HTH araC/xylS-type" evidence="5">
    <location>
        <begin position="168"/>
        <end position="265"/>
    </location>
</feature>
<dbReference type="SUPFAM" id="SSF46689">
    <property type="entry name" value="Homeodomain-like"/>
    <property type="match status" value="1"/>
</dbReference>
<proteinExistence type="predicted"/>
<dbReference type="Proteomes" id="UP000610594">
    <property type="component" value="Unassembled WGS sequence"/>
</dbReference>
<reference evidence="6 7" key="1">
    <citation type="submission" date="2019-10" db="EMBL/GenBank/DDBJ databases">
        <title>Taxonomy of Antarctic Massilia spp.: description of Massilia rubra sp. nov., Massilia aquatica sp. nov., Massilia mucilaginosa sp. nov., Massilia frigida sp. nov. isolated from streams, lakes and regoliths.</title>
        <authorList>
            <person name="Holochova P."/>
            <person name="Sedlacek I."/>
            <person name="Kralova S."/>
            <person name="Maslanova I."/>
            <person name="Busse H.-J."/>
            <person name="Stankova E."/>
            <person name="Vrbovska V."/>
            <person name="Kovarovic V."/>
            <person name="Bartak M."/>
            <person name="Svec P."/>
            <person name="Pantucek R."/>
        </authorList>
    </citation>
    <scope>NUCLEOTIDE SEQUENCE [LARGE SCALE GENOMIC DNA]</scope>
    <source>
        <strain evidence="6 7">CCM 8694</strain>
    </source>
</reference>
<organism evidence="6 7">
    <name type="scientific">Massilia genomosp. 1</name>
    <dbReference type="NCBI Taxonomy" id="2609280"/>
    <lineage>
        <taxon>Bacteria</taxon>
        <taxon>Pseudomonadati</taxon>
        <taxon>Pseudomonadota</taxon>
        <taxon>Betaproteobacteria</taxon>
        <taxon>Burkholderiales</taxon>
        <taxon>Oxalobacteraceae</taxon>
        <taxon>Telluria group</taxon>
        <taxon>Massilia</taxon>
    </lineage>
</organism>